<feature type="repeat" description="RCC1" evidence="3">
    <location>
        <begin position="474"/>
        <end position="534"/>
    </location>
</feature>
<evidence type="ECO:0000313" key="6">
    <source>
        <dbReference type="EMBL" id="CAD9599254.1"/>
    </source>
</evidence>
<dbReference type="InterPro" id="IPR009091">
    <property type="entry name" value="RCC1/BLIP-II"/>
</dbReference>
<keyword evidence="1" id="KW-0344">Guanine-nucleotide releasing factor</keyword>
<dbReference type="Gene3D" id="2.130.10.30">
    <property type="entry name" value="Regulator of chromosome condensation 1/beta-lactamase-inhibitor protein II"/>
    <property type="match status" value="1"/>
</dbReference>
<feature type="repeat" description="RCC1" evidence="3">
    <location>
        <begin position="423"/>
        <end position="474"/>
    </location>
</feature>
<gene>
    <name evidence="6" type="ORF">LDAN0321_LOCUS16109</name>
</gene>
<evidence type="ECO:0000256" key="1">
    <source>
        <dbReference type="ARBA" id="ARBA00022658"/>
    </source>
</evidence>
<dbReference type="SUPFAM" id="SSF50985">
    <property type="entry name" value="RCC1/BLIP-II"/>
    <property type="match status" value="1"/>
</dbReference>
<feature type="repeat" description="RCC1" evidence="3">
    <location>
        <begin position="280"/>
        <end position="337"/>
    </location>
</feature>
<feature type="repeat" description="RCC1" evidence="3">
    <location>
        <begin position="162"/>
        <end position="222"/>
    </location>
</feature>
<dbReference type="PANTHER" id="PTHR45982">
    <property type="entry name" value="REGULATOR OF CHROMOSOME CONDENSATION"/>
    <property type="match status" value="1"/>
</dbReference>
<feature type="compositionally biased region" description="Basic residues" evidence="4">
    <location>
        <begin position="1"/>
        <end position="10"/>
    </location>
</feature>
<proteinExistence type="predicted"/>
<dbReference type="Pfam" id="PF25390">
    <property type="entry name" value="WD40_RLD"/>
    <property type="match status" value="1"/>
</dbReference>
<dbReference type="InterPro" id="IPR000408">
    <property type="entry name" value="Reg_chr_condens"/>
</dbReference>
<feature type="region of interest" description="Disordered" evidence="4">
    <location>
        <begin position="43"/>
        <end position="90"/>
    </location>
</feature>
<feature type="repeat" description="RCC1" evidence="3">
    <location>
        <begin position="338"/>
        <end position="419"/>
    </location>
</feature>
<evidence type="ECO:0000256" key="2">
    <source>
        <dbReference type="ARBA" id="ARBA00022737"/>
    </source>
</evidence>
<dbReference type="InterPro" id="IPR051553">
    <property type="entry name" value="Ran_GTPase-activating"/>
</dbReference>
<organism evidence="6">
    <name type="scientific">Leptocylindrus danicus</name>
    <dbReference type="NCBI Taxonomy" id="163516"/>
    <lineage>
        <taxon>Eukaryota</taxon>
        <taxon>Sar</taxon>
        <taxon>Stramenopiles</taxon>
        <taxon>Ochrophyta</taxon>
        <taxon>Bacillariophyta</taxon>
        <taxon>Coscinodiscophyceae</taxon>
        <taxon>Chaetocerotophycidae</taxon>
        <taxon>Leptocylindrales</taxon>
        <taxon>Leptocylindraceae</taxon>
        <taxon>Leptocylindrus</taxon>
    </lineage>
</organism>
<evidence type="ECO:0000259" key="5">
    <source>
        <dbReference type="Pfam" id="PF25390"/>
    </source>
</evidence>
<feature type="region of interest" description="Disordered" evidence="4">
    <location>
        <begin position="1"/>
        <end position="23"/>
    </location>
</feature>
<keyword evidence="2" id="KW-0677">Repeat</keyword>
<accession>A0A7S2PH17</accession>
<name>A0A7S2PH17_9STRA</name>
<evidence type="ECO:0000256" key="4">
    <source>
        <dbReference type="SAM" id="MobiDB-lite"/>
    </source>
</evidence>
<dbReference type="EMBL" id="HBGY01026048">
    <property type="protein sequence ID" value="CAD9599254.1"/>
    <property type="molecule type" value="Transcribed_RNA"/>
</dbReference>
<dbReference type="AlphaFoldDB" id="A0A7S2PH17"/>
<reference evidence="6" key="1">
    <citation type="submission" date="2021-01" db="EMBL/GenBank/DDBJ databases">
        <authorList>
            <person name="Corre E."/>
            <person name="Pelletier E."/>
            <person name="Niang G."/>
            <person name="Scheremetjew M."/>
            <person name="Finn R."/>
            <person name="Kale V."/>
            <person name="Holt S."/>
            <person name="Cochrane G."/>
            <person name="Meng A."/>
            <person name="Brown T."/>
            <person name="Cohen L."/>
        </authorList>
    </citation>
    <scope>NUCLEOTIDE SEQUENCE</scope>
    <source>
        <strain evidence="6">B650</strain>
    </source>
</reference>
<dbReference type="InterPro" id="IPR058923">
    <property type="entry name" value="RCC1-like_dom"/>
</dbReference>
<feature type="domain" description="RCC1-like" evidence="5">
    <location>
        <begin position="163"/>
        <end position="582"/>
    </location>
</feature>
<dbReference type="PANTHER" id="PTHR45982:SF1">
    <property type="entry name" value="REGULATOR OF CHROMOSOME CONDENSATION"/>
    <property type="match status" value="1"/>
</dbReference>
<dbReference type="PRINTS" id="PR00633">
    <property type="entry name" value="RCCNDNSATION"/>
</dbReference>
<feature type="repeat" description="RCC1" evidence="3">
    <location>
        <begin position="535"/>
        <end position="586"/>
    </location>
</feature>
<feature type="compositionally biased region" description="Polar residues" evidence="4">
    <location>
        <begin position="46"/>
        <end position="55"/>
    </location>
</feature>
<protein>
    <recommendedName>
        <fullName evidence="5">RCC1-like domain-containing protein</fullName>
    </recommendedName>
</protein>
<dbReference type="PROSITE" id="PS00626">
    <property type="entry name" value="RCC1_2"/>
    <property type="match status" value="1"/>
</dbReference>
<dbReference type="PROSITE" id="PS50012">
    <property type="entry name" value="RCC1_3"/>
    <property type="match status" value="7"/>
</dbReference>
<sequence length="590" mass="65270">MSYRPPKRISGRLTPPLHDNDAEIKQPWKRMAKAVEYDGSLRTGIASPTSKTSATFDLPEDGDNLTSPTAGDVTSPRKRVKSTRAPQSAQPMDRTFRNLRMKQYQLHTKELNNQMARKLKTERKRCAEFFNDPGKFVSKRATMEDYLSFDRFNIERLIRKPGDVFTFGSGDCGELALGSLENDEDLLAKVPRLVTSLQKHITGGGIISMCCGGQHNAVVTYQGDVLTWGCNDDKALGREVQPELEFLPQKVDALKFDRRKDGIVQVDAGDTHTLALSLKGNVYMWGSYKNADGKQYRDPKGDEKVKGCHVYPNIVSKIERVCQIACGAVSNVALRNDGTAFTWGISMKGNLGRKTPPEIEAPNVEETDEEIDSRKDKNNQTIIKPFQLTPHPVEWNLNLKHFVRSVACGGHHLIAVADADYGSCVFVSGLNNYGQLGLGDLEEKYEMTRVKFLDGKHISQCDGGTHHTIVRSRTEVYTFGRSCSGQLGVTDDVPNAGSFLSTPQLVSFPVGKEEDVDFDSVSAGDYHSFALMKDGRCFAWGYGDMNQLGLGKDQTETRPKLLSVSNGYTVMKVCGGGQHSAAIFSKKSEN</sequence>
<feature type="repeat" description="RCC1" evidence="3">
    <location>
        <begin position="223"/>
        <end position="279"/>
    </location>
</feature>
<evidence type="ECO:0000256" key="3">
    <source>
        <dbReference type="PROSITE-ProRule" id="PRU00235"/>
    </source>
</evidence>